<dbReference type="EMBL" id="PQXL01000278">
    <property type="protein sequence ID" value="THV47936.1"/>
    <property type="molecule type" value="Genomic_DNA"/>
</dbReference>
<organism evidence="2 3">
    <name type="scientific">Botrytis galanthina</name>
    <dbReference type="NCBI Taxonomy" id="278940"/>
    <lineage>
        <taxon>Eukaryota</taxon>
        <taxon>Fungi</taxon>
        <taxon>Dikarya</taxon>
        <taxon>Ascomycota</taxon>
        <taxon>Pezizomycotina</taxon>
        <taxon>Leotiomycetes</taxon>
        <taxon>Helotiales</taxon>
        <taxon>Sclerotiniaceae</taxon>
        <taxon>Botrytis</taxon>
    </lineage>
</organism>
<evidence type="ECO:0000256" key="1">
    <source>
        <dbReference type="SAM" id="MobiDB-lite"/>
    </source>
</evidence>
<comment type="caution">
    <text evidence="2">The sequence shown here is derived from an EMBL/GenBank/DDBJ whole genome shotgun (WGS) entry which is preliminary data.</text>
</comment>
<feature type="region of interest" description="Disordered" evidence="1">
    <location>
        <begin position="250"/>
        <end position="269"/>
    </location>
</feature>
<keyword evidence="3" id="KW-1185">Reference proteome</keyword>
<evidence type="ECO:0000313" key="3">
    <source>
        <dbReference type="Proteomes" id="UP000308671"/>
    </source>
</evidence>
<feature type="compositionally biased region" description="Basic and acidic residues" evidence="1">
    <location>
        <begin position="152"/>
        <end position="163"/>
    </location>
</feature>
<dbReference type="Proteomes" id="UP000308671">
    <property type="component" value="Unassembled WGS sequence"/>
</dbReference>
<sequence>MTKFDWNPEADALLTWVAGGVLCHEKRARKGKHMIDHVYLFERVADFLDALNESQPFEKSRKILNAQTVDRRAKKLPWEKLQWVKRPSCLSEEILKGQFGEVGLKDLHESTLNLRCALGNNTREWYEKIRKREEIFQRQEWYAAQNEEFLRQEEKAVQRPEKAQKKRLREEEEETDQRERFRREEEEKRREQRPRRGVEKIGYTKDTEYSGGLSWTDPNASGSHYPGPEFNSHGGAFRYGAKNVYFTTPLFPSIDHNFDGSKTGSRNER</sequence>
<dbReference type="OrthoDB" id="3526051at2759"/>
<feature type="compositionally biased region" description="Basic and acidic residues" evidence="1">
    <location>
        <begin position="177"/>
        <end position="208"/>
    </location>
</feature>
<proteinExistence type="predicted"/>
<protein>
    <submittedName>
        <fullName evidence="2">Uncharacterized protein</fullName>
    </submittedName>
</protein>
<name>A0A4V4HU40_9HELO</name>
<accession>A0A4V4HU40</accession>
<evidence type="ECO:0000313" key="2">
    <source>
        <dbReference type="EMBL" id="THV47936.1"/>
    </source>
</evidence>
<feature type="region of interest" description="Disordered" evidence="1">
    <location>
        <begin position="152"/>
        <end position="215"/>
    </location>
</feature>
<gene>
    <name evidence="2" type="ORF">BGAL_0278g00020</name>
</gene>
<reference evidence="2 3" key="1">
    <citation type="submission" date="2017-12" db="EMBL/GenBank/DDBJ databases">
        <title>Comparative genomics of Botrytis spp.</title>
        <authorList>
            <person name="Valero-Jimenez C.A."/>
            <person name="Tapia P."/>
            <person name="Veloso J."/>
            <person name="Silva-Moreno E."/>
            <person name="Staats M."/>
            <person name="Valdes J.H."/>
            <person name="Van Kan J.A.L."/>
        </authorList>
    </citation>
    <scope>NUCLEOTIDE SEQUENCE [LARGE SCALE GENOMIC DNA]</scope>
    <source>
        <strain evidence="2 3">MUCL435</strain>
    </source>
</reference>
<feature type="compositionally biased region" description="Polar residues" evidence="1">
    <location>
        <begin position="260"/>
        <end position="269"/>
    </location>
</feature>
<dbReference type="AlphaFoldDB" id="A0A4V4HU40"/>